<name>V8P5U8_OPHHA</name>
<dbReference type="AlphaFoldDB" id="V8P5U8"/>
<keyword evidence="3" id="KW-1185">Reference proteome</keyword>
<organism evidence="2 3">
    <name type="scientific">Ophiophagus hannah</name>
    <name type="common">King cobra</name>
    <name type="synonym">Naja hannah</name>
    <dbReference type="NCBI Taxonomy" id="8665"/>
    <lineage>
        <taxon>Eukaryota</taxon>
        <taxon>Metazoa</taxon>
        <taxon>Chordata</taxon>
        <taxon>Craniata</taxon>
        <taxon>Vertebrata</taxon>
        <taxon>Euteleostomi</taxon>
        <taxon>Lepidosauria</taxon>
        <taxon>Squamata</taxon>
        <taxon>Bifurcata</taxon>
        <taxon>Unidentata</taxon>
        <taxon>Episquamata</taxon>
        <taxon>Toxicofera</taxon>
        <taxon>Serpentes</taxon>
        <taxon>Colubroidea</taxon>
        <taxon>Elapidae</taxon>
        <taxon>Elapinae</taxon>
        <taxon>Ophiophagus</taxon>
    </lineage>
</organism>
<comment type="caution">
    <text evidence="2">The sequence shown here is derived from an EMBL/GenBank/DDBJ whole genome shotgun (WGS) entry which is preliminary data.</text>
</comment>
<keyword evidence="1" id="KW-0472">Membrane</keyword>
<dbReference type="Proteomes" id="UP000018936">
    <property type="component" value="Unassembled WGS sequence"/>
</dbReference>
<keyword evidence="1" id="KW-1133">Transmembrane helix</keyword>
<evidence type="ECO:0000313" key="3">
    <source>
        <dbReference type="Proteomes" id="UP000018936"/>
    </source>
</evidence>
<sequence>MQVAESMWAKPSCAGTEEPRHCSLSWREFVTGWIRQHLQSCKMKFLWILESGIHCLIFLLLSVFLLAASLLTTNSTHSLGSDGPSTAAVSTTGANITMPGETTQDPGRRPLTFWAIILICLTVSGFFIGGYVGCCFLWKNNIF</sequence>
<proteinExistence type="predicted"/>
<feature type="transmembrane region" description="Helical" evidence="1">
    <location>
        <begin position="113"/>
        <end position="138"/>
    </location>
</feature>
<gene>
    <name evidence="2" type="ORF">L345_04270</name>
</gene>
<feature type="non-terminal residue" evidence="2">
    <location>
        <position position="1"/>
    </location>
</feature>
<feature type="transmembrane region" description="Helical" evidence="1">
    <location>
        <begin position="45"/>
        <end position="71"/>
    </location>
</feature>
<reference evidence="2 3" key="1">
    <citation type="journal article" date="2013" name="Proc. Natl. Acad. Sci. U.S.A.">
        <title>The king cobra genome reveals dynamic gene evolution and adaptation in the snake venom system.</title>
        <authorList>
            <person name="Vonk F.J."/>
            <person name="Casewell N.R."/>
            <person name="Henkel C.V."/>
            <person name="Heimberg A.M."/>
            <person name="Jansen H.J."/>
            <person name="McCleary R.J."/>
            <person name="Kerkkamp H.M."/>
            <person name="Vos R.A."/>
            <person name="Guerreiro I."/>
            <person name="Calvete J.J."/>
            <person name="Wuster W."/>
            <person name="Woods A.E."/>
            <person name="Logan J.M."/>
            <person name="Harrison R.A."/>
            <person name="Castoe T.A."/>
            <person name="de Koning A.P."/>
            <person name="Pollock D.D."/>
            <person name="Yandell M."/>
            <person name="Calderon D."/>
            <person name="Renjifo C."/>
            <person name="Currier R.B."/>
            <person name="Salgado D."/>
            <person name="Pla D."/>
            <person name="Sanz L."/>
            <person name="Hyder A.S."/>
            <person name="Ribeiro J.M."/>
            <person name="Arntzen J.W."/>
            <person name="van den Thillart G.E."/>
            <person name="Boetzer M."/>
            <person name="Pirovano W."/>
            <person name="Dirks R.P."/>
            <person name="Spaink H.P."/>
            <person name="Duboule D."/>
            <person name="McGlinn E."/>
            <person name="Kini R.M."/>
            <person name="Richardson M.K."/>
        </authorList>
    </citation>
    <scope>NUCLEOTIDE SEQUENCE</scope>
    <source>
        <tissue evidence="2">Blood</tissue>
    </source>
</reference>
<protein>
    <submittedName>
        <fullName evidence="2">Uncharacterized protein</fullName>
    </submittedName>
</protein>
<evidence type="ECO:0000256" key="1">
    <source>
        <dbReference type="SAM" id="Phobius"/>
    </source>
</evidence>
<keyword evidence="1" id="KW-0812">Transmembrane</keyword>
<dbReference type="EMBL" id="AZIM01000658">
    <property type="protein sequence ID" value="ETE69929.1"/>
    <property type="molecule type" value="Genomic_DNA"/>
</dbReference>
<accession>V8P5U8</accession>
<evidence type="ECO:0000313" key="2">
    <source>
        <dbReference type="EMBL" id="ETE69929.1"/>
    </source>
</evidence>